<evidence type="ECO:0000313" key="2">
    <source>
        <dbReference type="Proteomes" id="UP000824202"/>
    </source>
</evidence>
<dbReference type="InterPro" id="IPR032299">
    <property type="entry name" value="DUF4843"/>
</dbReference>
<proteinExistence type="predicted"/>
<sequence>MKYLNILSAGLLLLATACEKDIPKFSDPECLLNFYYGQDVTTEAVTDAMRAGSYSFRLNASEDQTIDTFWVEVRTMGTLSSENRPVQLEQIMLGGDTLNAEAGVHYVPFNAPEIMALSYVPANATSARIPVIVKRDPSLTTEGDVVLKMTFKDNGYFSSGYKEFSTYTLTISDRLTKPTMWETVGLDHYFGTYGQKKHELMIEWSGEAWDDTYIESLFTYVDYGSFGMWSAKDSNYLDYLSGWFAERLAEEEAVSGPVYEDDGKTKVDFTPLPYY</sequence>
<dbReference type="Proteomes" id="UP000824202">
    <property type="component" value="Unassembled WGS sequence"/>
</dbReference>
<reference evidence="1" key="1">
    <citation type="journal article" date="2021" name="PeerJ">
        <title>Extensive microbial diversity within the chicken gut microbiome revealed by metagenomics and culture.</title>
        <authorList>
            <person name="Gilroy R."/>
            <person name="Ravi A."/>
            <person name="Getino M."/>
            <person name="Pursley I."/>
            <person name="Horton D.L."/>
            <person name="Alikhan N.F."/>
            <person name="Baker D."/>
            <person name="Gharbi K."/>
            <person name="Hall N."/>
            <person name="Watson M."/>
            <person name="Adriaenssens E.M."/>
            <person name="Foster-Nyarko E."/>
            <person name="Jarju S."/>
            <person name="Secka A."/>
            <person name="Antonio M."/>
            <person name="Oren A."/>
            <person name="Chaudhuri R.R."/>
            <person name="La Ragione R."/>
            <person name="Hildebrand F."/>
            <person name="Pallen M.J."/>
        </authorList>
    </citation>
    <scope>NUCLEOTIDE SEQUENCE</scope>
    <source>
        <strain evidence="1">23274</strain>
    </source>
</reference>
<reference evidence="1" key="2">
    <citation type="submission" date="2021-04" db="EMBL/GenBank/DDBJ databases">
        <authorList>
            <person name="Gilroy R."/>
        </authorList>
    </citation>
    <scope>NUCLEOTIDE SEQUENCE</scope>
    <source>
        <strain evidence="1">23274</strain>
    </source>
</reference>
<evidence type="ECO:0000313" key="1">
    <source>
        <dbReference type="EMBL" id="HIX02585.1"/>
    </source>
</evidence>
<gene>
    <name evidence="1" type="ORF">H9863_00500</name>
</gene>
<name>A0A9D1UY20_9BACT</name>
<comment type="caution">
    <text evidence="1">The sequence shown here is derived from an EMBL/GenBank/DDBJ whole genome shotgun (WGS) entry which is preliminary data.</text>
</comment>
<dbReference type="Pfam" id="PF16132">
    <property type="entry name" value="DUF4843"/>
    <property type="match status" value="1"/>
</dbReference>
<dbReference type="EMBL" id="DXFT01000010">
    <property type="protein sequence ID" value="HIX02585.1"/>
    <property type="molecule type" value="Genomic_DNA"/>
</dbReference>
<accession>A0A9D1UY20</accession>
<protein>
    <submittedName>
        <fullName evidence="1">DUF4843 domain-containing protein</fullName>
    </submittedName>
</protein>
<dbReference type="PROSITE" id="PS51257">
    <property type="entry name" value="PROKAR_LIPOPROTEIN"/>
    <property type="match status" value="1"/>
</dbReference>
<dbReference type="AlphaFoldDB" id="A0A9D1UY20"/>
<organism evidence="1 2">
    <name type="scientific">Candidatus Odoribacter faecigallinarum</name>
    <dbReference type="NCBI Taxonomy" id="2838706"/>
    <lineage>
        <taxon>Bacteria</taxon>
        <taxon>Pseudomonadati</taxon>
        <taxon>Bacteroidota</taxon>
        <taxon>Bacteroidia</taxon>
        <taxon>Bacteroidales</taxon>
        <taxon>Odoribacteraceae</taxon>
        <taxon>Odoribacter</taxon>
    </lineage>
</organism>